<name>A0AAN7TTZ0_9MYCE</name>
<evidence type="ECO:0000313" key="1">
    <source>
        <dbReference type="EMBL" id="KAK5579684.1"/>
    </source>
</evidence>
<accession>A0AAN7TTZ0</accession>
<sequence>MNMINEIKNFKDHKNIYSYIENQLVYLYHFSSQENNVNLLQETVESISIICDNSNDDNDVSFPISILNSFKTFLIKKVEINENSNENSNNQLFSVDLGLLYIYKWIIKGLFNKKLVNINYHKNQIDSPQFSQLRELIETVLILSIKLLDIPEFLKTIEEQKQFNEKEYNDTIKRSNLFRKRIIIIFEIIFQFFNSEIDKNNILNLEIKNTALNQLFYRILEYKIIVEDDSNNSNNYNNNSNNSSDIISKHWTNLEISNICNELLKKFQQYYSRKYEFITNLLEYYKWSRTTTEIHFRLLGSLEDNENRWKYNSPYIHSFQMFVQSLTTPVDLFDYFYTSSSIQSHRFILSVIFNLLDCTSNDIKFIGIDIINYFKLNFNNNHHFKSFLIIDSKINIDNNNNINNNNNKDIYIKLFDIFKLFESVNQNDTFKCAHLLFDLLLVLYPITSNNLIHPNIKIVTNNDNDNNNNNNKKNLKEIIIFNNNFKKYQDIIMLLINILVNDQDQKQVESIKKLITLRECKNRIFKELGLHCIQFFNLLIPSLIANLEIYSMKSDQLLILEILKSLDEIINQCWIRIVNSNYSIDIIKSISPLYNNNELTVYNNIIISILDRLSLSFKKLNKFDKFIGIFNNSENNLKNNVDFFNLFIKKYNK</sequence>
<dbReference type="EMBL" id="JAVFKY010000003">
    <property type="protein sequence ID" value="KAK5579684.1"/>
    <property type="molecule type" value="Genomic_DNA"/>
</dbReference>
<organism evidence="1 2">
    <name type="scientific">Dictyostelium firmibasis</name>
    <dbReference type="NCBI Taxonomy" id="79012"/>
    <lineage>
        <taxon>Eukaryota</taxon>
        <taxon>Amoebozoa</taxon>
        <taxon>Evosea</taxon>
        <taxon>Eumycetozoa</taxon>
        <taxon>Dictyostelia</taxon>
        <taxon>Dictyosteliales</taxon>
        <taxon>Dictyosteliaceae</taxon>
        <taxon>Dictyostelium</taxon>
    </lineage>
</organism>
<dbReference type="AlphaFoldDB" id="A0AAN7TTZ0"/>
<dbReference type="Proteomes" id="UP001344447">
    <property type="component" value="Unassembled WGS sequence"/>
</dbReference>
<proteinExistence type="predicted"/>
<reference evidence="1 2" key="1">
    <citation type="submission" date="2023-11" db="EMBL/GenBank/DDBJ databases">
        <title>Dfirmibasis_genome.</title>
        <authorList>
            <person name="Edelbroek B."/>
            <person name="Kjellin J."/>
            <person name="Jerlstrom-Hultqvist J."/>
            <person name="Soderbom F."/>
        </authorList>
    </citation>
    <scope>NUCLEOTIDE SEQUENCE [LARGE SCALE GENOMIC DNA]</scope>
    <source>
        <strain evidence="1 2">TNS-C-14</strain>
    </source>
</reference>
<protein>
    <submittedName>
        <fullName evidence="1">Uncharacterized protein</fullName>
    </submittedName>
</protein>
<evidence type="ECO:0000313" key="2">
    <source>
        <dbReference type="Proteomes" id="UP001344447"/>
    </source>
</evidence>
<comment type="caution">
    <text evidence="1">The sequence shown here is derived from an EMBL/GenBank/DDBJ whole genome shotgun (WGS) entry which is preliminary data.</text>
</comment>
<gene>
    <name evidence="1" type="ORF">RB653_009369</name>
</gene>
<keyword evidence="2" id="KW-1185">Reference proteome</keyword>